<dbReference type="GeneID" id="80090792"/>
<keyword evidence="2" id="KW-1185">Reference proteome</keyword>
<evidence type="ECO:0000313" key="1">
    <source>
        <dbReference type="EMBL" id="QIN94329.1"/>
    </source>
</evidence>
<dbReference type="RefSeq" id="YP_010761544.1">
    <property type="nucleotide sequence ID" value="NC_073598.1"/>
</dbReference>
<sequence length="51" mass="5610">MNAGWAGRRTGEMLAGRIIYRRLVKCLRAGAHTPNHCQSCGVHGYKNGAIR</sequence>
<dbReference type="Proteomes" id="UP000501086">
    <property type="component" value="Segment"/>
</dbReference>
<name>A0A6G8R2A1_9CAUD</name>
<protein>
    <submittedName>
        <fullName evidence="1">Uncharacterized protein</fullName>
    </submittedName>
</protein>
<proteinExistence type="predicted"/>
<accession>A0A6G8R2A1</accession>
<evidence type="ECO:0000313" key="2">
    <source>
        <dbReference type="Proteomes" id="UP000501086"/>
    </source>
</evidence>
<dbReference type="KEGG" id="vg:80090792"/>
<dbReference type="EMBL" id="MT024867">
    <property type="protein sequence ID" value="QIN94329.1"/>
    <property type="molecule type" value="Genomic_DNA"/>
</dbReference>
<gene>
    <name evidence="1" type="primary">25</name>
    <name evidence="1" type="ORF">SEA_BLUEFEATHER_25</name>
</gene>
<reference evidence="1 2" key="1">
    <citation type="submission" date="2020-02" db="EMBL/GenBank/DDBJ databases">
        <authorList>
            <person name="Demo S.M."/>
            <person name="Guardino K.C."/>
            <person name="Hobbs B.M."/>
            <person name="Hoh K.J."/>
            <person name="Lee E."/>
            <person name="Vuong I.K."/>
            <person name="Kapinos A."/>
            <person name="Freise A.C."/>
            <person name="Reddi K."/>
            <person name="Moberg-Parker J."/>
            <person name="Garlena R.A."/>
            <person name="Russell D.A."/>
            <person name="Pope W.H."/>
            <person name="Jacobs-Sera D."/>
            <person name="Hatfull G.F."/>
        </authorList>
    </citation>
    <scope>NUCLEOTIDE SEQUENCE [LARGE SCALE GENOMIC DNA]</scope>
</reference>
<organism evidence="1 2">
    <name type="scientific">Arthrobacter phage BlueFeather</name>
    <dbReference type="NCBI Taxonomy" id="2713258"/>
    <lineage>
        <taxon>Viruses</taxon>
        <taxon>Duplodnaviria</taxon>
        <taxon>Heunggongvirae</taxon>
        <taxon>Uroviricota</taxon>
        <taxon>Caudoviricetes</taxon>
        <taxon>Caudoviricetes incertae sedis</taxon>
        <taxon>Bluefeathervirus</taxon>
        <taxon>Bluefeathervirus bluefeather</taxon>
    </lineage>
</organism>